<dbReference type="CDD" id="cd13665">
    <property type="entry name" value="PBP2_TRAP_Dctp3_4"/>
    <property type="match status" value="1"/>
</dbReference>
<dbReference type="Proteomes" id="UP000199107">
    <property type="component" value="Unassembled WGS sequence"/>
</dbReference>
<dbReference type="GO" id="GO:0055085">
    <property type="term" value="P:transmembrane transport"/>
    <property type="evidence" value="ECO:0007669"/>
    <property type="project" value="InterPro"/>
</dbReference>
<dbReference type="PANTHER" id="PTHR33376">
    <property type="match status" value="1"/>
</dbReference>
<organism evidence="3 4">
    <name type="scientific">Franzmannia pantelleriensis</name>
    <dbReference type="NCBI Taxonomy" id="48727"/>
    <lineage>
        <taxon>Bacteria</taxon>
        <taxon>Pseudomonadati</taxon>
        <taxon>Pseudomonadota</taxon>
        <taxon>Gammaproteobacteria</taxon>
        <taxon>Oceanospirillales</taxon>
        <taxon>Halomonadaceae</taxon>
        <taxon>Franzmannia</taxon>
    </lineage>
</organism>
<evidence type="ECO:0000256" key="1">
    <source>
        <dbReference type="ARBA" id="ARBA00022729"/>
    </source>
</evidence>
<accession>A0A1G9SLT7</accession>
<name>A0A1G9SLT7_9GAMM</name>
<reference evidence="4" key="1">
    <citation type="submission" date="2016-10" db="EMBL/GenBank/DDBJ databases">
        <authorList>
            <person name="Varghese N."/>
            <person name="Submissions S."/>
        </authorList>
    </citation>
    <scope>NUCLEOTIDE SEQUENCE [LARGE SCALE GENOMIC DNA]</scope>
    <source>
        <strain evidence="4">AAP</strain>
    </source>
</reference>
<dbReference type="Gene3D" id="3.40.190.170">
    <property type="entry name" value="Bacterial extracellular solute-binding protein, family 7"/>
    <property type="match status" value="1"/>
</dbReference>
<dbReference type="InterPro" id="IPR038404">
    <property type="entry name" value="TRAP_DctP_sf"/>
</dbReference>
<dbReference type="RefSeq" id="WP_089659381.1">
    <property type="nucleotide sequence ID" value="NZ_FNGH01000012.1"/>
</dbReference>
<dbReference type="OrthoDB" id="9177965at2"/>
<feature type="signal peptide" evidence="2">
    <location>
        <begin position="1"/>
        <end position="25"/>
    </location>
</feature>
<sequence>MKHAISRCLLATCVAAAAAATTAHADTLRMAHFWPSGSEVNQEIFEAWAASLEEVTNGAVTVENYPSQTLGPSDQAYQGAVNGISDIAITMQGYTSGRFPLSEIVQLPGVSSSSSQGSCVLQSLYDEGLISDEYDDVKVLYMFATGPAYLHTRGDELQSPDDLRGLRIRRPSDVAGEMLERLGAQPMGMPAPDIYTSMQRGVMDGLSFPWQAMKTFGINELAEYHLEVPYYTGVAMAVMNLDSYERLAPEVQDAIDAHTGMEWAARAGEVYDRLDREGREEAVAQGGTIHSVEDPLNDPEWAEPLQEGTEGYLTRLEARGIDNAREVHARALELGEACRS</sequence>
<dbReference type="STRING" id="48727.SAMN05192555_11259"/>
<protein>
    <submittedName>
        <fullName evidence="3">TRAP-type C4-dicarboxylate transport system, substrate-binding protein</fullName>
    </submittedName>
</protein>
<evidence type="ECO:0000313" key="3">
    <source>
        <dbReference type="EMBL" id="SDM35735.1"/>
    </source>
</evidence>
<dbReference type="NCBIfam" id="NF037995">
    <property type="entry name" value="TRAP_S1"/>
    <property type="match status" value="1"/>
</dbReference>
<keyword evidence="4" id="KW-1185">Reference proteome</keyword>
<feature type="chain" id="PRO_5011512637" evidence="2">
    <location>
        <begin position="26"/>
        <end position="340"/>
    </location>
</feature>
<dbReference type="AlphaFoldDB" id="A0A1G9SLT7"/>
<gene>
    <name evidence="3" type="ORF">SAMN05192555_11259</name>
</gene>
<dbReference type="Pfam" id="PF03480">
    <property type="entry name" value="DctP"/>
    <property type="match status" value="1"/>
</dbReference>
<proteinExistence type="predicted"/>
<dbReference type="EMBL" id="FNGH01000012">
    <property type="protein sequence ID" value="SDM35735.1"/>
    <property type="molecule type" value="Genomic_DNA"/>
</dbReference>
<dbReference type="InterPro" id="IPR018389">
    <property type="entry name" value="DctP_fam"/>
</dbReference>
<keyword evidence="1 2" id="KW-0732">Signal</keyword>
<evidence type="ECO:0000313" key="4">
    <source>
        <dbReference type="Proteomes" id="UP000199107"/>
    </source>
</evidence>
<evidence type="ECO:0000256" key="2">
    <source>
        <dbReference type="SAM" id="SignalP"/>
    </source>
</evidence>
<dbReference type="PANTHER" id="PTHR33376:SF15">
    <property type="entry name" value="BLL6794 PROTEIN"/>
    <property type="match status" value="1"/>
</dbReference>